<dbReference type="PROSITE" id="PS51900">
    <property type="entry name" value="CB"/>
    <property type="match status" value="1"/>
</dbReference>
<keyword evidence="3" id="KW-0229">DNA integration</keyword>
<dbReference type="Gene3D" id="1.10.443.10">
    <property type="entry name" value="Intergrase catalytic core"/>
    <property type="match status" value="1"/>
</dbReference>
<feature type="domain" description="Tyr recombinase" evidence="7">
    <location>
        <begin position="175"/>
        <end position="381"/>
    </location>
</feature>
<evidence type="ECO:0000256" key="2">
    <source>
        <dbReference type="ARBA" id="ARBA00008857"/>
    </source>
</evidence>
<dbReference type="InterPro" id="IPR010998">
    <property type="entry name" value="Integrase_recombinase_N"/>
</dbReference>
<evidence type="ECO:0000313" key="10">
    <source>
        <dbReference type="Proteomes" id="UP000767291"/>
    </source>
</evidence>
<dbReference type="Gene3D" id="1.10.150.130">
    <property type="match status" value="1"/>
</dbReference>
<dbReference type="InterPro" id="IPR002104">
    <property type="entry name" value="Integrase_catalytic"/>
</dbReference>
<keyword evidence="10" id="KW-1185">Reference proteome</keyword>
<dbReference type="RefSeq" id="WP_209455609.1">
    <property type="nucleotide sequence ID" value="NZ_BAAACS010000017.1"/>
</dbReference>
<dbReference type="Proteomes" id="UP000767291">
    <property type="component" value="Unassembled WGS sequence"/>
</dbReference>
<dbReference type="InterPro" id="IPR011010">
    <property type="entry name" value="DNA_brk_join_enz"/>
</dbReference>
<sequence length="389" mass="46048">MAKRANGEGTIDKYKNGWRSRIMVGYNEDGKVIRKSFYGKTQKEVKEKLELYKKQNSLDYNLDNDKLTLAQWFYIWIWEFKKREIKPNTFDSYHNVYKNYIDNNTIGNIELKKFRNTHLQKYYNNLFDNGLNVSTIKHINKRLKTCLNEAYKQGYIDRNYCSMVTLPKEISKEQRKTEVLTLEQQQKFIEAIKGHKLEMLFLVAISTGLRRGELLGLKWSDIDFDNCSLTVHRTLQKVPIYETNGNKTYTIVEHEPKTDNSIRTIPLPNDILIRLREYKKEQNTKILKMSELYQKNDYVFSDDIGQPINHQRPKDNLRAVLKKLDIEPIKFHGLRKTYATRLFENDVPPKTVQALMGHSDISITMNIYTEVMEEKKYEAVNTLNNIFKL</sequence>
<proteinExistence type="inferred from homology"/>
<evidence type="ECO:0000259" key="8">
    <source>
        <dbReference type="PROSITE" id="PS51900"/>
    </source>
</evidence>
<evidence type="ECO:0000256" key="5">
    <source>
        <dbReference type="ARBA" id="ARBA00023172"/>
    </source>
</evidence>
<dbReference type="Pfam" id="PF14659">
    <property type="entry name" value="Phage_int_SAM_3"/>
    <property type="match status" value="1"/>
</dbReference>
<dbReference type="InterPro" id="IPR013762">
    <property type="entry name" value="Integrase-like_cat_sf"/>
</dbReference>
<dbReference type="Pfam" id="PF00589">
    <property type="entry name" value="Phage_integrase"/>
    <property type="match status" value="1"/>
</dbReference>
<gene>
    <name evidence="9" type="ORF">J2Z43_000413</name>
</gene>
<keyword evidence="4 6" id="KW-0238">DNA-binding</keyword>
<dbReference type="CDD" id="cd01189">
    <property type="entry name" value="INT_ICEBs1_C_like"/>
    <property type="match status" value="1"/>
</dbReference>
<dbReference type="PANTHER" id="PTHR30349">
    <property type="entry name" value="PHAGE INTEGRASE-RELATED"/>
    <property type="match status" value="1"/>
</dbReference>
<dbReference type="InterPro" id="IPR004107">
    <property type="entry name" value="Integrase_SAM-like_N"/>
</dbReference>
<dbReference type="PROSITE" id="PS51898">
    <property type="entry name" value="TYR_RECOMBINASE"/>
    <property type="match status" value="1"/>
</dbReference>
<evidence type="ECO:0000313" key="9">
    <source>
        <dbReference type="EMBL" id="MBP1854023.1"/>
    </source>
</evidence>
<feature type="domain" description="Core-binding (CB)" evidence="8">
    <location>
        <begin position="64"/>
        <end position="151"/>
    </location>
</feature>
<reference evidence="9 10" key="1">
    <citation type="submission" date="2021-03" db="EMBL/GenBank/DDBJ databases">
        <title>Genomic Encyclopedia of Type Strains, Phase IV (KMG-IV): sequencing the most valuable type-strain genomes for metagenomic binning, comparative biology and taxonomic classification.</title>
        <authorList>
            <person name="Goeker M."/>
        </authorList>
    </citation>
    <scope>NUCLEOTIDE SEQUENCE [LARGE SCALE GENOMIC DNA]</scope>
    <source>
        <strain evidence="9 10">DSM 1289</strain>
    </source>
</reference>
<dbReference type="SUPFAM" id="SSF56349">
    <property type="entry name" value="DNA breaking-rejoining enzymes"/>
    <property type="match status" value="1"/>
</dbReference>
<dbReference type="InterPro" id="IPR044068">
    <property type="entry name" value="CB"/>
</dbReference>
<dbReference type="InterPro" id="IPR050090">
    <property type="entry name" value="Tyrosine_recombinase_XerCD"/>
</dbReference>
<name>A0ABS4E7W9_9FIRM</name>
<organism evidence="9 10">
    <name type="scientific">Metaclostridioides mangenotii</name>
    <dbReference type="NCBI Taxonomy" id="1540"/>
    <lineage>
        <taxon>Bacteria</taxon>
        <taxon>Bacillati</taxon>
        <taxon>Bacillota</taxon>
        <taxon>Clostridia</taxon>
        <taxon>Peptostreptococcales</taxon>
        <taxon>Peptostreptococcaceae</taxon>
        <taxon>Metaclostridioides</taxon>
    </lineage>
</organism>
<evidence type="ECO:0000256" key="4">
    <source>
        <dbReference type="ARBA" id="ARBA00023125"/>
    </source>
</evidence>
<comment type="function">
    <text evidence="1">Site-specific tyrosine recombinase, which acts by catalyzing the cutting and rejoining of the recombining DNA molecules.</text>
</comment>
<dbReference type="PANTHER" id="PTHR30349:SF41">
    <property type="entry name" value="INTEGRASE_RECOMBINASE PROTEIN MJ0367-RELATED"/>
    <property type="match status" value="1"/>
</dbReference>
<protein>
    <submittedName>
        <fullName evidence="9">Integrase</fullName>
    </submittedName>
</protein>
<comment type="similarity">
    <text evidence="2">Belongs to the 'phage' integrase family.</text>
</comment>
<comment type="caution">
    <text evidence="9">The sequence shown here is derived from an EMBL/GenBank/DDBJ whole genome shotgun (WGS) entry which is preliminary data.</text>
</comment>
<evidence type="ECO:0000256" key="3">
    <source>
        <dbReference type="ARBA" id="ARBA00022908"/>
    </source>
</evidence>
<accession>A0ABS4E7W9</accession>
<evidence type="ECO:0000256" key="1">
    <source>
        <dbReference type="ARBA" id="ARBA00003283"/>
    </source>
</evidence>
<dbReference type="EMBL" id="JAGGJX010000001">
    <property type="protein sequence ID" value="MBP1854023.1"/>
    <property type="molecule type" value="Genomic_DNA"/>
</dbReference>
<evidence type="ECO:0000259" key="7">
    <source>
        <dbReference type="PROSITE" id="PS51898"/>
    </source>
</evidence>
<evidence type="ECO:0000256" key="6">
    <source>
        <dbReference type="PROSITE-ProRule" id="PRU01248"/>
    </source>
</evidence>
<keyword evidence="5" id="KW-0233">DNA recombination</keyword>